<reference evidence="2 3" key="1">
    <citation type="journal article" date="2023" name="Int. J. Syst. Evol. Microbiol.">
        <title>Winogradskyella bathintestinalis sp. nov., isolated from the intestine of the deep-sea loosejaw dragonfish, Malacosteus niger.</title>
        <authorList>
            <person name="Uniacke-Lowe S."/>
            <person name="Johnson C.N."/>
            <person name="Stanton C."/>
            <person name="Hill C."/>
            <person name="Ross P."/>
        </authorList>
    </citation>
    <scope>NUCLEOTIDE SEQUENCE [LARGE SCALE GENOMIC DNA]</scope>
    <source>
        <strain evidence="2 3">APC 3343</strain>
    </source>
</reference>
<dbReference type="EMBL" id="JASDDK010000006">
    <property type="protein sequence ID" value="MDN3493899.1"/>
    <property type="molecule type" value="Genomic_DNA"/>
</dbReference>
<evidence type="ECO:0000313" key="2">
    <source>
        <dbReference type="EMBL" id="MDN3493899.1"/>
    </source>
</evidence>
<dbReference type="Proteomes" id="UP001231197">
    <property type="component" value="Unassembled WGS sequence"/>
</dbReference>
<organism evidence="2 3">
    <name type="scientific">Winogradskyella bathintestinalis</name>
    <dbReference type="NCBI Taxonomy" id="3035208"/>
    <lineage>
        <taxon>Bacteria</taxon>
        <taxon>Pseudomonadati</taxon>
        <taxon>Bacteroidota</taxon>
        <taxon>Flavobacteriia</taxon>
        <taxon>Flavobacteriales</taxon>
        <taxon>Flavobacteriaceae</taxon>
        <taxon>Winogradskyella</taxon>
    </lineage>
</organism>
<evidence type="ECO:0000256" key="1">
    <source>
        <dbReference type="SAM" id="SignalP"/>
    </source>
</evidence>
<keyword evidence="3" id="KW-1185">Reference proteome</keyword>
<dbReference type="RefSeq" id="WP_290207583.1">
    <property type="nucleotide sequence ID" value="NZ_JASDDK010000006.1"/>
</dbReference>
<dbReference type="InterPro" id="IPR005901">
    <property type="entry name" value="GLPGLI"/>
</dbReference>
<feature type="chain" id="PRO_5047256759" evidence="1">
    <location>
        <begin position="22"/>
        <end position="282"/>
    </location>
</feature>
<gene>
    <name evidence="2" type="ORF">QMA06_14325</name>
</gene>
<proteinExistence type="predicted"/>
<evidence type="ECO:0000313" key="3">
    <source>
        <dbReference type="Proteomes" id="UP001231197"/>
    </source>
</evidence>
<protein>
    <submittedName>
        <fullName evidence="2">GLPGLI family protein</fullName>
    </submittedName>
</protein>
<dbReference type="NCBIfam" id="TIGR01200">
    <property type="entry name" value="GLPGLI"/>
    <property type="match status" value="1"/>
</dbReference>
<feature type="signal peptide" evidence="1">
    <location>
        <begin position="1"/>
        <end position="21"/>
    </location>
</feature>
<dbReference type="Pfam" id="PF09697">
    <property type="entry name" value="Porph_ging"/>
    <property type="match status" value="1"/>
</dbReference>
<accession>A0ABT7ZYI1</accession>
<keyword evidence="1" id="KW-0732">Signal</keyword>
<name>A0ABT7ZYI1_9FLAO</name>
<sequence length="282" mass="32249">MTTLIKITIIILGMFTVTANAQDFQGVATYKTHRDFDIKIDSTKMNNAMQKQMMEMMKKQFRKTYILTFDQSSSLYKQEAELDKPQVGGGIQMSFGSSGSDVFYKNIKRKTYADQKETMGKNFLIKDSISPIEWKLESDTKHIGEYMCFKATYTKQVPKVNFDLKSNSKINDENEEDKELEMEERIITAWYTPQIPVSNGPAKYQGLPGLILEIHDGELTIICNKIIINPEDKVEIEAPTEGKEVSQSEYDDIMKKKTKEMLERYAPSRGSKNETIHISIGG</sequence>
<comment type="caution">
    <text evidence="2">The sequence shown here is derived from an EMBL/GenBank/DDBJ whole genome shotgun (WGS) entry which is preliminary data.</text>
</comment>